<evidence type="ECO:0000259" key="4">
    <source>
        <dbReference type="SMART" id="SM00382"/>
    </source>
</evidence>
<comment type="similarity">
    <text evidence="1">Belongs to the AAA ATPase family. RarA/MGS1/WRNIP1 subfamily.</text>
</comment>
<dbReference type="SUPFAM" id="SSF52540">
    <property type="entry name" value="P-loop containing nucleoside triphosphate hydrolases"/>
    <property type="match status" value="1"/>
</dbReference>
<dbReference type="InterPro" id="IPR008921">
    <property type="entry name" value="DNA_pol3_clamp-load_cplx_C"/>
</dbReference>
<dbReference type="InterPro" id="IPR003959">
    <property type="entry name" value="ATPase_AAA_core"/>
</dbReference>
<protein>
    <submittedName>
        <fullName evidence="5">Putative ATPase</fullName>
    </submittedName>
</protein>
<dbReference type="GO" id="GO:0017116">
    <property type="term" value="F:single-stranded DNA helicase activity"/>
    <property type="evidence" value="ECO:0007669"/>
    <property type="project" value="TreeGrafter"/>
</dbReference>
<evidence type="ECO:0000256" key="3">
    <source>
        <dbReference type="ARBA" id="ARBA00022840"/>
    </source>
</evidence>
<dbReference type="EMBL" id="FQZB01000009">
    <property type="protein sequence ID" value="SHJ57990.1"/>
    <property type="molecule type" value="Genomic_DNA"/>
</dbReference>
<dbReference type="Proteomes" id="UP000184310">
    <property type="component" value="Unassembled WGS sequence"/>
</dbReference>
<dbReference type="SUPFAM" id="SSF48019">
    <property type="entry name" value="post-AAA+ oligomerization domain-like"/>
    <property type="match status" value="1"/>
</dbReference>
<dbReference type="Gene3D" id="1.20.272.10">
    <property type="match status" value="1"/>
</dbReference>
<evidence type="ECO:0000256" key="1">
    <source>
        <dbReference type="ARBA" id="ARBA00008959"/>
    </source>
</evidence>
<accession>A0A1M6KGI2</accession>
<evidence type="ECO:0000313" key="6">
    <source>
        <dbReference type="Proteomes" id="UP000184310"/>
    </source>
</evidence>
<name>A0A1M6KGI2_9CLOT</name>
<dbReference type="RefSeq" id="WP_072987140.1">
    <property type="nucleotide sequence ID" value="NZ_FQZB01000009.1"/>
</dbReference>
<evidence type="ECO:0000313" key="5">
    <source>
        <dbReference type="EMBL" id="SHJ57990.1"/>
    </source>
</evidence>
<dbReference type="AlphaFoldDB" id="A0A1M6KGI2"/>
<dbReference type="Pfam" id="PF00004">
    <property type="entry name" value="AAA"/>
    <property type="match status" value="1"/>
</dbReference>
<dbReference type="SMART" id="SM00382">
    <property type="entry name" value="AAA"/>
    <property type="match status" value="1"/>
</dbReference>
<sequence length="413" mass="46613">MKPLAEIMRPTKLEDFIGQKQIVAKGKPLYNLITNKAIPNCILYGPPGTGKTTLANIMANYVDKKFYKLNATTASVKDIQEITESLDSLLNYNGVVIYIDELQHFSKKQQQALLEFIENGRVTLIASTTENPYFAIHKALISRCNIFNFKPLDLEEIKIGLEKALKKIIYEGIKINYTNEALIYIAQISQGDYRKAYNILELAINSQMAYEKNISVEYIESLEQSHMRADASGDEFYNLLSALQKSIRGSEPNASIHYLARLIKSGNLIAITRRLGVIVAEDIGLAHPNALTVVNSGLELALKVGLPEAQIILSEIVIYLATLPKSNSAYLAISLAMKDLETKNIGDIPSYLKDSHYSGAEKLGVSGYKYPHNYKNNYVDQIYLPKELEDVTYYEEQENKYEISIKKYWQNIK</sequence>
<dbReference type="InterPro" id="IPR051314">
    <property type="entry name" value="AAA_ATPase_RarA/MGS1/WRNIP1"/>
</dbReference>
<dbReference type="Gene3D" id="3.40.50.300">
    <property type="entry name" value="P-loop containing nucleotide triphosphate hydrolases"/>
    <property type="match status" value="1"/>
</dbReference>
<dbReference type="PANTHER" id="PTHR13779">
    <property type="entry name" value="WERNER HELICASE-INTERACTING PROTEIN 1 FAMILY MEMBER"/>
    <property type="match status" value="1"/>
</dbReference>
<dbReference type="GO" id="GO:0016887">
    <property type="term" value="F:ATP hydrolysis activity"/>
    <property type="evidence" value="ECO:0007669"/>
    <property type="project" value="InterPro"/>
</dbReference>
<dbReference type="GO" id="GO:0008047">
    <property type="term" value="F:enzyme activator activity"/>
    <property type="evidence" value="ECO:0007669"/>
    <property type="project" value="TreeGrafter"/>
</dbReference>
<dbReference type="CDD" id="cd18139">
    <property type="entry name" value="HLD_clamp_RarA"/>
    <property type="match status" value="1"/>
</dbReference>
<keyword evidence="3" id="KW-0067">ATP-binding</keyword>
<dbReference type="GO" id="GO:0003677">
    <property type="term" value="F:DNA binding"/>
    <property type="evidence" value="ECO:0007669"/>
    <property type="project" value="InterPro"/>
</dbReference>
<reference evidence="5 6" key="1">
    <citation type="submission" date="2016-11" db="EMBL/GenBank/DDBJ databases">
        <authorList>
            <person name="Jaros S."/>
            <person name="Januszkiewicz K."/>
            <person name="Wedrychowicz H."/>
        </authorList>
    </citation>
    <scope>NUCLEOTIDE SEQUENCE [LARGE SCALE GENOMIC DNA]</scope>
    <source>
        <strain evidence="5 6">DSM 21758</strain>
    </source>
</reference>
<dbReference type="InterPro" id="IPR027417">
    <property type="entry name" value="P-loop_NTPase"/>
</dbReference>
<dbReference type="PANTHER" id="PTHR13779:SF7">
    <property type="entry name" value="ATPASE WRNIP1"/>
    <property type="match status" value="1"/>
</dbReference>
<gene>
    <name evidence="5" type="ORF">SAMN02745163_02191</name>
</gene>
<dbReference type="CDD" id="cd00009">
    <property type="entry name" value="AAA"/>
    <property type="match status" value="1"/>
</dbReference>
<proteinExistence type="inferred from homology"/>
<dbReference type="GO" id="GO:0005524">
    <property type="term" value="F:ATP binding"/>
    <property type="evidence" value="ECO:0007669"/>
    <property type="project" value="UniProtKB-KW"/>
</dbReference>
<dbReference type="GO" id="GO:0000731">
    <property type="term" value="P:DNA synthesis involved in DNA repair"/>
    <property type="evidence" value="ECO:0007669"/>
    <property type="project" value="TreeGrafter"/>
</dbReference>
<dbReference type="STRING" id="1121302.SAMN02745163_02191"/>
<dbReference type="Gene3D" id="1.10.8.60">
    <property type="match status" value="1"/>
</dbReference>
<feature type="domain" description="AAA+ ATPase" evidence="4">
    <location>
        <begin position="37"/>
        <end position="152"/>
    </location>
</feature>
<dbReference type="GO" id="GO:0006261">
    <property type="term" value="P:DNA-templated DNA replication"/>
    <property type="evidence" value="ECO:0007669"/>
    <property type="project" value="TreeGrafter"/>
</dbReference>
<dbReference type="InterPro" id="IPR003593">
    <property type="entry name" value="AAA+_ATPase"/>
</dbReference>
<keyword evidence="2" id="KW-0547">Nucleotide-binding</keyword>
<dbReference type="Gene3D" id="1.10.3710.10">
    <property type="entry name" value="DNA polymerase III clamp loader subunits, C-terminal domain"/>
    <property type="match status" value="1"/>
</dbReference>
<dbReference type="InterPro" id="IPR021886">
    <property type="entry name" value="MgsA_C"/>
</dbReference>
<keyword evidence="6" id="KW-1185">Reference proteome</keyword>
<dbReference type="OrthoDB" id="9778364at2"/>
<organism evidence="5 6">
    <name type="scientific">Clostridium cavendishii DSM 21758</name>
    <dbReference type="NCBI Taxonomy" id="1121302"/>
    <lineage>
        <taxon>Bacteria</taxon>
        <taxon>Bacillati</taxon>
        <taxon>Bacillota</taxon>
        <taxon>Clostridia</taxon>
        <taxon>Eubacteriales</taxon>
        <taxon>Clostridiaceae</taxon>
        <taxon>Clostridium</taxon>
    </lineage>
</organism>
<dbReference type="Pfam" id="PF16193">
    <property type="entry name" value="AAA_assoc_2"/>
    <property type="match status" value="1"/>
</dbReference>
<dbReference type="InterPro" id="IPR032423">
    <property type="entry name" value="AAA_assoc_2"/>
</dbReference>
<dbReference type="Pfam" id="PF12002">
    <property type="entry name" value="MgsA_C"/>
    <property type="match status" value="1"/>
</dbReference>
<evidence type="ECO:0000256" key="2">
    <source>
        <dbReference type="ARBA" id="ARBA00022741"/>
    </source>
</evidence>